<dbReference type="VEuPathDB" id="TriTrypDB:TcIL3000_4_2160"/>
<feature type="region of interest" description="Disordered" evidence="1">
    <location>
        <begin position="126"/>
        <end position="147"/>
    </location>
</feature>
<sequence>MTSSPFTLDRVPPACTTYNFYDCLNISAPKYKVSIFSSSSLLRRSNIIITCRFTFSFPSAAIGRFLTCFLYNISTSHPRFSLSVPQREEGGKQQLGEEMDLIFPVESPRVPTKHFRVPDTLPAVTSAQNRDVSSAQGSPLTDPTVTSTVRQRIERGTAWLSRGGDVLAAGKVKDSAQRSALLQSALSILCHVAVTDKSQFFLYRETNSGKAANCSAMCGVDLNCSITDIYTTVRALKLEYDDALQDLKDVSGKHGADGVPLDSPLAGVEHRVDECLALLEPTLVALLLNFNRAKKAPASYITEMLQTLPQIFATQGWPCTILQRGSEGSSGRKHTRDNGHGGSSATQGSVTDDFREVANAATSVVYKTLRELESSDCLRLLNFKAAKPAPQVTERESKGVPNLDMLVRRTLGGVYRNYGLYSALCDVRLLFHGVYDGVNAEHLPLVRSLHNQFEEGIQRNYTALLRRTGICGKEEGAAFQIKTMFDVNPLPVVGDAAYDEKHTPHYTEVQRKCLKLLGHLRAVDREGWFEYPAFDLANIEFSSIERWVCGTHFGLKSNRGAFVALPDVLELMVNNCVMSYGPKNQFSRAITSVRPRLVDAAREVGLL</sequence>
<reference evidence="2" key="1">
    <citation type="journal article" date="2012" name="Proc. Natl. Acad. Sci. U.S.A.">
        <title>Antigenic diversity is generated by distinct evolutionary mechanisms in African trypanosome species.</title>
        <authorList>
            <person name="Jackson A.P."/>
            <person name="Berry A."/>
            <person name="Aslett M."/>
            <person name="Allison H.C."/>
            <person name="Burton P."/>
            <person name="Vavrova-Anderson J."/>
            <person name="Brown R."/>
            <person name="Browne H."/>
            <person name="Corton N."/>
            <person name="Hauser H."/>
            <person name="Gamble J."/>
            <person name="Gilderthorp R."/>
            <person name="Marcello L."/>
            <person name="McQuillan J."/>
            <person name="Otto T.D."/>
            <person name="Quail M.A."/>
            <person name="Sanders M.J."/>
            <person name="van Tonder A."/>
            <person name="Ginger M.L."/>
            <person name="Field M.C."/>
            <person name="Barry J.D."/>
            <person name="Hertz-Fowler C."/>
            <person name="Berriman M."/>
        </authorList>
    </citation>
    <scope>NUCLEOTIDE SEQUENCE</scope>
    <source>
        <strain evidence="2">IL3000</strain>
    </source>
</reference>
<protein>
    <submittedName>
        <fullName evidence="2">Uncharacterized protein TCIL3000_4_2160</fullName>
    </submittedName>
</protein>
<dbReference type="AlphaFoldDB" id="G0UL71"/>
<gene>
    <name evidence="2" type="ORF">TCIL3000_4_2160</name>
</gene>
<organism evidence="2">
    <name type="scientific">Trypanosoma congolense (strain IL3000)</name>
    <dbReference type="NCBI Taxonomy" id="1068625"/>
    <lineage>
        <taxon>Eukaryota</taxon>
        <taxon>Discoba</taxon>
        <taxon>Euglenozoa</taxon>
        <taxon>Kinetoplastea</taxon>
        <taxon>Metakinetoplastina</taxon>
        <taxon>Trypanosomatida</taxon>
        <taxon>Trypanosomatidae</taxon>
        <taxon>Trypanosoma</taxon>
        <taxon>Nannomonas</taxon>
    </lineage>
</organism>
<dbReference type="EMBL" id="HE575317">
    <property type="protein sequence ID" value="CCC90126.1"/>
    <property type="molecule type" value="Genomic_DNA"/>
</dbReference>
<name>G0UL71_TRYCI</name>
<feature type="region of interest" description="Disordered" evidence="1">
    <location>
        <begin position="324"/>
        <end position="351"/>
    </location>
</feature>
<evidence type="ECO:0000256" key="1">
    <source>
        <dbReference type="SAM" id="MobiDB-lite"/>
    </source>
</evidence>
<proteinExistence type="predicted"/>
<accession>G0UL71</accession>
<evidence type="ECO:0000313" key="2">
    <source>
        <dbReference type="EMBL" id="CCC90126.1"/>
    </source>
</evidence>